<dbReference type="PANTHER" id="PTHR22380">
    <property type="entry name" value="TESTIS-EXPRESSED PROTEIN 15"/>
    <property type="match status" value="1"/>
</dbReference>
<dbReference type="GO" id="GO:0007140">
    <property type="term" value="P:male meiotic nuclear division"/>
    <property type="evidence" value="ECO:0007669"/>
    <property type="project" value="InterPro"/>
</dbReference>
<sequence>MTDENVTDSEANNDNTNGIVENYHQLPPPPPPPPPLLTPLKTILETSCNSTIERSIHNVLRKHFLEQRPITWKPIKVELIVNTQLTDDFFRHSKCGVYVCKYADVCIRQASVRRTWEGSMTIKMIIFKIVEGKQTAALVRKGPKLQPIAPTPQFTSHCSVITPKETDDLEKQFDQSQIFLYEFEGRETIKRPHHCLPYAIVSLIQDGTQWPVNFDDFDVELGVLETDTLRVIAQTDDQLLQNKLKENIELAEAATRALEHIYEEEPLPPPPTVADHVHLPSTNSEILLTTTMSDNTSASVVNGIGTSASLTISNDNSSTTSPSPIVVLTNNTDASLNSLVQPPPPPPSSSTATIVATSKTPATAVATTIPLTHSAAAVQAAYRQQTSLLGALPSAAALRGASNAVYSAPAGFANGMNGSILYGGVSLDALRGYSTGTTGASPYVFAAHAGQSLQQPALYAAQLQAVAQQQQAVQFAAAQQQQQQQQQNLINSIPAGYMLVRTANGGYALLGNPTGASTAAMQPQAQASLAQQQYISFNAAGQPTATTSRYPVAMVVSSSNVATSSSSAQSQQASTLISPQKQSAASATAAALQQQQQYQHSQYAQHNQQQPVNSAHGANVYYAAIAQAQAQLTAQVQAQQQQQQQQVAAAYSQQQQQQQQLNFISQMQYGTQQGVPQQMYYATSGGQTIYQAGGQSYVLAQAAPTAGTTTTTGAPAMYSAGPALHNGSAQQQSQQHASQSQQQQQQQQQLAYQIAAATGQSAAAAYQMINAASNASAASQQQTTAAAGVVAQQPAQLVQRSGVLPQVRHHPYRN</sequence>
<evidence type="ECO:0000256" key="1">
    <source>
        <dbReference type="SAM" id="MobiDB-lite"/>
    </source>
</evidence>
<dbReference type="PANTHER" id="PTHR22380:SF1">
    <property type="entry name" value="TESTIS-EXPRESSED PROTEIN 15"/>
    <property type="match status" value="1"/>
</dbReference>
<proteinExistence type="predicted"/>
<reference evidence="3" key="1">
    <citation type="submission" date="2021-02" db="EMBL/GenBank/DDBJ databases">
        <authorList>
            <person name="Nowell W R."/>
        </authorList>
    </citation>
    <scope>NUCLEOTIDE SEQUENCE</scope>
</reference>
<evidence type="ECO:0000313" key="4">
    <source>
        <dbReference type="Proteomes" id="UP000681720"/>
    </source>
</evidence>
<feature type="region of interest" description="Disordered" evidence="1">
    <location>
        <begin position="1"/>
        <end position="34"/>
    </location>
</feature>
<dbReference type="GO" id="GO:0005634">
    <property type="term" value="C:nucleus"/>
    <property type="evidence" value="ECO:0007669"/>
    <property type="project" value="TreeGrafter"/>
</dbReference>
<dbReference type="InterPro" id="IPR026616">
    <property type="entry name" value="TEX15"/>
</dbReference>
<accession>A0A8S2MIZ8</accession>
<gene>
    <name evidence="3" type="ORF">GIL414_LOCUS9315</name>
</gene>
<dbReference type="AlphaFoldDB" id="A0A8S2MIZ8"/>
<dbReference type="Pfam" id="PF12509">
    <property type="entry name" value="DUF3715"/>
    <property type="match status" value="1"/>
</dbReference>
<feature type="compositionally biased region" description="Low complexity" evidence="1">
    <location>
        <begin position="728"/>
        <end position="744"/>
    </location>
</feature>
<evidence type="ECO:0000259" key="2">
    <source>
        <dbReference type="Pfam" id="PF12509"/>
    </source>
</evidence>
<feature type="region of interest" description="Disordered" evidence="1">
    <location>
        <begin position="713"/>
        <end position="744"/>
    </location>
</feature>
<evidence type="ECO:0000313" key="3">
    <source>
        <dbReference type="EMBL" id="CAF3955373.1"/>
    </source>
</evidence>
<dbReference type="Proteomes" id="UP000681720">
    <property type="component" value="Unassembled WGS sequence"/>
</dbReference>
<dbReference type="EMBL" id="CAJOBJ010003159">
    <property type="protein sequence ID" value="CAF3955373.1"/>
    <property type="molecule type" value="Genomic_DNA"/>
</dbReference>
<dbReference type="GO" id="GO:0007130">
    <property type="term" value="P:synaptonemal complex assembly"/>
    <property type="evidence" value="ECO:0007669"/>
    <property type="project" value="TreeGrafter"/>
</dbReference>
<organism evidence="3 4">
    <name type="scientific">Rotaria magnacalcarata</name>
    <dbReference type="NCBI Taxonomy" id="392030"/>
    <lineage>
        <taxon>Eukaryota</taxon>
        <taxon>Metazoa</taxon>
        <taxon>Spiralia</taxon>
        <taxon>Gnathifera</taxon>
        <taxon>Rotifera</taxon>
        <taxon>Eurotatoria</taxon>
        <taxon>Bdelloidea</taxon>
        <taxon>Philodinida</taxon>
        <taxon>Philodinidae</taxon>
        <taxon>Rotaria</taxon>
    </lineage>
</organism>
<feature type="compositionally biased region" description="Polar residues" evidence="1">
    <location>
        <begin position="8"/>
        <end position="19"/>
    </location>
</feature>
<feature type="domain" description="TASOR pseudo-PARP" evidence="2">
    <location>
        <begin position="91"/>
        <end position="197"/>
    </location>
</feature>
<comment type="caution">
    <text evidence="3">The sequence shown here is derived from an EMBL/GenBank/DDBJ whole genome shotgun (WGS) entry which is preliminary data.</text>
</comment>
<protein>
    <recommendedName>
        <fullName evidence="2">TASOR pseudo-PARP domain-containing protein</fullName>
    </recommendedName>
</protein>
<name>A0A8S2MIZ8_9BILA</name>
<dbReference type="GO" id="GO:0010569">
    <property type="term" value="P:regulation of double-strand break repair via homologous recombination"/>
    <property type="evidence" value="ECO:0007669"/>
    <property type="project" value="InterPro"/>
</dbReference>
<dbReference type="InterPro" id="IPR022188">
    <property type="entry name" value="TASOR_DUF3715"/>
</dbReference>